<comment type="similarity">
    <text evidence="1">Belongs to the short-chain dehydrogenases/reductases (SDR) family.</text>
</comment>
<dbReference type="InterPro" id="IPR052178">
    <property type="entry name" value="Sec_Metab_Biosynth_SDR"/>
</dbReference>
<evidence type="ECO:0000256" key="3">
    <source>
        <dbReference type="ARBA" id="ARBA00023002"/>
    </source>
</evidence>
<keyword evidence="5" id="KW-1185">Reference proteome</keyword>
<name>A0A9N9N3Q0_9GLOM</name>
<dbReference type="PROSITE" id="PS00061">
    <property type="entry name" value="ADH_SHORT"/>
    <property type="match status" value="1"/>
</dbReference>
<gene>
    <name evidence="4" type="ORF">FCALED_LOCUS13380</name>
</gene>
<evidence type="ECO:0000256" key="1">
    <source>
        <dbReference type="ARBA" id="ARBA00006484"/>
    </source>
</evidence>
<dbReference type="InterPro" id="IPR020904">
    <property type="entry name" value="Sc_DH/Rdtase_CS"/>
</dbReference>
<keyword evidence="3" id="KW-0560">Oxidoreductase</keyword>
<evidence type="ECO:0000313" key="5">
    <source>
        <dbReference type="Proteomes" id="UP000789570"/>
    </source>
</evidence>
<proteinExistence type="inferred from homology"/>
<comment type="caution">
    <text evidence="4">The sequence shown here is derived from an EMBL/GenBank/DDBJ whole genome shotgun (WGS) entry which is preliminary data.</text>
</comment>
<dbReference type="InterPro" id="IPR002347">
    <property type="entry name" value="SDR_fam"/>
</dbReference>
<keyword evidence="2" id="KW-0521">NADP</keyword>
<evidence type="ECO:0000256" key="2">
    <source>
        <dbReference type="ARBA" id="ARBA00022857"/>
    </source>
</evidence>
<sequence>MDLNSLFNVKDKIVLVTGGSRGIGLMIATGFIANGAKVYISSRSKDTCDKVAKKLSDKGPGKAVSIPANLQHLNEVKRLANEIKEREGTASPKDPARVINIGSITGLITPFNEAYAYTTSKAALHHLTKVMAGQLSNRQITFNNIAPGPYQSKMSAKILKDHGEIISSEVPLGRIGAAEDIAGTAIYLSSKAGAFTNGATITVDGGMITRPYSSKL</sequence>
<dbReference type="Gene3D" id="3.40.50.720">
    <property type="entry name" value="NAD(P)-binding Rossmann-like Domain"/>
    <property type="match status" value="2"/>
</dbReference>
<evidence type="ECO:0000313" key="4">
    <source>
        <dbReference type="EMBL" id="CAG8699044.1"/>
    </source>
</evidence>
<dbReference type="PANTHER" id="PTHR43618:SF17">
    <property type="entry name" value="RHAMNOLIPIDS BIOSYNTHESIS 3-OXOACYL-[ACYL-CARRIER-PROTEIN] REDUCTASE"/>
    <property type="match status" value="1"/>
</dbReference>
<dbReference type="PRINTS" id="PR00081">
    <property type="entry name" value="GDHRDH"/>
</dbReference>
<dbReference type="EMBL" id="CAJVPQ010007653">
    <property type="protein sequence ID" value="CAG8699044.1"/>
    <property type="molecule type" value="Genomic_DNA"/>
</dbReference>
<dbReference type="Pfam" id="PF13561">
    <property type="entry name" value="adh_short_C2"/>
    <property type="match status" value="1"/>
</dbReference>
<dbReference type="OrthoDB" id="294295at2759"/>
<dbReference type="Pfam" id="PF00106">
    <property type="entry name" value="adh_short"/>
    <property type="match status" value="1"/>
</dbReference>
<dbReference type="SUPFAM" id="SSF51735">
    <property type="entry name" value="NAD(P)-binding Rossmann-fold domains"/>
    <property type="match status" value="1"/>
</dbReference>
<dbReference type="InterPro" id="IPR036291">
    <property type="entry name" value="NAD(P)-bd_dom_sf"/>
</dbReference>
<organism evidence="4 5">
    <name type="scientific">Funneliformis caledonium</name>
    <dbReference type="NCBI Taxonomy" id="1117310"/>
    <lineage>
        <taxon>Eukaryota</taxon>
        <taxon>Fungi</taxon>
        <taxon>Fungi incertae sedis</taxon>
        <taxon>Mucoromycota</taxon>
        <taxon>Glomeromycotina</taxon>
        <taxon>Glomeromycetes</taxon>
        <taxon>Glomerales</taxon>
        <taxon>Glomeraceae</taxon>
        <taxon>Funneliformis</taxon>
    </lineage>
</organism>
<reference evidence="4" key="1">
    <citation type="submission" date="2021-06" db="EMBL/GenBank/DDBJ databases">
        <authorList>
            <person name="Kallberg Y."/>
            <person name="Tangrot J."/>
            <person name="Rosling A."/>
        </authorList>
    </citation>
    <scope>NUCLEOTIDE SEQUENCE</scope>
    <source>
        <strain evidence="4">UK204</strain>
    </source>
</reference>
<dbReference type="PANTHER" id="PTHR43618">
    <property type="entry name" value="7-ALPHA-HYDROXYSTEROID DEHYDROGENASE"/>
    <property type="match status" value="1"/>
</dbReference>
<dbReference type="Proteomes" id="UP000789570">
    <property type="component" value="Unassembled WGS sequence"/>
</dbReference>
<dbReference type="GO" id="GO:0016491">
    <property type="term" value="F:oxidoreductase activity"/>
    <property type="evidence" value="ECO:0007669"/>
    <property type="project" value="UniProtKB-KW"/>
</dbReference>
<accession>A0A9N9N3Q0</accession>
<dbReference type="AlphaFoldDB" id="A0A9N9N3Q0"/>
<protein>
    <submittedName>
        <fullName evidence="4">15566_t:CDS:1</fullName>
    </submittedName>
</protein>